<gene>
    <name evidence="1" type="ORF">LSINAPIS_LOCUS13090</name>
</gene>
<sequence>MEEEIFLFALTELDCPRLPRNTALTVTFAAPGDELPQLLLDLRTERAFNWKSAVILHDNTLSGEFQNS</sequence>
<protein>
    <submittedName>
        <fullName evidence="1">Uncharacterized protein</fullName>
    </submittedName>
</protein>
<reference evidence="1 2" key="1">
    <citation type="submission" date="2017-07" db="EMBL/GenBank/DDBJ databases">
        <authorList>
            <person name="Talla V."/>
            <person name="Backstrom N."/>
        </authorList>
    </citation>
    <scope>NUCLEOTIDE SEQUENCE [LARGE SCALE GENOMIC DNA]</scope>
</reference>
<dbReference type="Proteomes" id="UP000324832">
    <property type="component" value="Unassembled WGS sequence"/>
</dbReference>
<proteinExistence type="predicted"/>
<accession>A0A5E4QZ75</accession>
<evidence type="ECO:0000313" key="1">
    <source>
        <dbReference type="EMBL" id="VVD02995.1"/>
    </source>
</evidence>
<dbReference type="EMBL" id="FZQP02006543">
    <property type="protein sequence ID" value="VVD02995.1"/>
    <property type="molecule type" value="Genomic_DNA"/>
</dbReference>
<dbReference type="AlphaFoldDB" id="A0A5E4QZ75"/>
<name>A0A5E4QZ75_9NEOP</name>
<organism evidence="1 2">
    <name type="scientific">Leptidea sinapis</name>
    <dbReference type="NCBI Taxonomy" id="189913"/>
    <lineage>
        <taxon>Eukaryota</taxon>
        <taxon>Metazoa</taxon>
        <taxon>Ecdysozoa</taxon>
        <taxon>Arthropoda</taxon>
        <taxon>Hexapoda</taxon>
        <taxon>Insecta</taxon>
        <taxon>Pterygota</taxon>
        <taxon>Neoptera</taxon>
        <taxon>Endopterygota</taxon>
        <taxon>Lepidoptera</taxon>
        <taxon>Glossata</taxon>
        <taxon>Ditrysia</taxon>
        <taxon>Papilionoidea</taxon>
        <taxon>Pieridae</taxon>
        <taxon>Dismorphiinae</taxon>
        <taxon>Leptidea</taxon>
    </lineage>
</organism>
<evidence type="ECO:0000313" key="2">
    <source>
        <dbReference type="Proteomes" id="UP000324832"/>
    </source>
</evidence>
<keyword evidence="2" id="KW-1185">Reference proteome</keyword>